<dbReference type="Gene3D" id="1.10.10.10">
    <property type="entry name" value="Winged helix-like DNA-binding domain superfamily/Winged helix DNA-binding domain"/>
    <property type="match status" value="1"/>
</dbReference>
<dbReference type="InterPro" id="IPR001497">
    <property type="entry name" value="MethylDNA_cys_MeTrfase_AS"/>
</dbReference>
<comment type="similarity">
    <text evidence="8">Belongs to the MGMT family.</text>
</comment>
<comment type="catalytic activity">
    <reaction evidence="1 8">
        <text>a 4-O-methyl-thymidine in DNA + L-cysteinyl-[protein] = a thymidine in DNA + S-methyl-L-cysteinyl-[protein]</text>
        <dbReference type="Rhea" id="RHEA:53428"/>
        <dbReference type="Rhea" id="RHEA-COMP:10131"/>
        <dbReference type="Rhea" id="RHEA-COMP:10132"/>
        <dbReference type="Rhea" id="RHEA-COMP:13555"/>
        <dbReference type="Rhea" id="RHEA-COMP:13556"/>
        <dbReference type="ChEBI" id="CHEBI:29950"/>
        <dbReference type="ChEBI" id="CHEBI:82612"/>
        <dbReference type="ChEBI" id="CHEBI:137386"/>
        <dbReference type="ChEBI" id="CHEBI:137387"/>
        <dbReference type="EC" id="2.1.1.63"/>
    </reaction>
</comment>
<name>A0ABW0KBE6_9BACL</name>
<dbReference type="RefSeq" id="WP_270878994.1">
    <property type="nucleotide sequence ID" value="NZ_JAQFVF010000022.1"/>
</dbReference>
<evidence type="ECO:0000256" key="8">
    <source>
        <dbReference type="HAMAP-Rule" id="MF_00772"/>
    </source>
</evidence>
<protein>
    <recommendedName>
        <fullName evidence="8">Methylated-DNA--protein-cysteine methyltransferase</fullName>
        <ecNumber evidence="8">2.1.1.63</ecNumber>
    </recommendedName>
    <alternativeName>
        <fullName evidence="8">6-O-methylguanine-DNA methyltransferase</fullName>
        <shortName evidence="8">MGMT</shortName>
    </alternativeName>
    <alternativeName>
        <fullName evidence="8">O-6-methylguanine-DNA-alkyltransferase</fullName>
    </alternativeName>
</protein>
<gene>
    <name evidence="11" type="ORF">ACFPOG_20925</name>
</gene>
<dbReference type="InterPro" id="IPR008332">
    <property type="entry name" value="MethylG_MeTrfase_N"/>
</dbReference>
<evidence type="ECO:0000256" key="7">
    <source>
        <dbReference type="ARBA" id="ARBA00049348"/>
    </source>
</evidence>
<dbReference type="Pfam" id="PF01035">
    <property type="entry name" value="DNA_binding_1"/>
    <property type="match status" value="1"/>
</dbReference>
<evidence type="ECO:0000313" key="11">
    <source>
        <dbReference type="EMBL" id="MFC5450720.1"/>
    </source>
</evidence>
<evidence type="ECO:0000256" key="6">
    <source>
        <dbReference type="ARBA" id="ARBA00023204"/>
    </source>
</evidence>
<dbReference type="EMBL" id="JBHSMJ010000029">
    <property type="protein sequence ID" value="MFC5450720.1"/>
    <property type="molecule type" value="Genomic_DNA"/>
</dbReference>
<evidence type="ECO:0000256" key="1">
    <source>
        <dbReference type="ARBA" id="ARBA00001286"/>
    </source>
</evidence>
<evidence type="ECO:0000256" key="5">
    <source>
        <dbReference type="ARBA" id="ARBA00022763"/>
    </source>
</evidence>
<comment type="caution">
    <text evidence="11">The sequence shown here is derived from an EMBL/GenBank/DDBJ whole genome shotgun (WGS) entry which is preliminary data.</text>
</comment>
<dbReference type="NCBIfam" id="TIGR00589">
    <property type="entry name" value="ogt"/>
    <property type="match status" value="1"/>
</dbReference>
<sequence length="185" mass="20236">MTRDQGVQALHYAEIDSPIGPLVLVASSQGLCAVEFGTLIDNKEKLEAWAGRWYGEFTLQEDRQRLTPVVQQLEQYFQGKRAAFEGELDLQGTEFQKKVWQALLKVPYGHTASYKDIAAAIGSPKAVRAVGGANNRNPIPVLIPCHRIIGASGELVGYGGGLDIKVFLLELEGIVVQVQTTIVME</sequence>
<accession>A0ABW0KBE6</accession>
<dbReference type="PANTHER" id="PTHR10815:SF5">
    <property type="entry name" value="METHYLATED-DNA--PROTEIN-CYSTEINE METHYLTRANSFERASE"/>
    <property type="match status" value="1"/>
</dbReference>
<keyword evidence="6 8" id="KW-0234">DNA repair</keyword>
<dbReference type="PANTHER" id="PTHR10815">
    <property type="entry name" value="METHYLATED-DNA--PROTEIN-CYSTEINE METHYLTRANSFERASE"/>
    <property type="match status" value="1"/>
</dbReference>
<dbReference type="InterPro" id="IPR036388">
    <property type="entry name" value="WH-like_DNA-bd_sf"/>
</dbReference>
<dbReference type="InterPro" id="IPR036631">
    <property type="entry name" value="MGMT_N_sf"/>
</dbReference>
<dbReference type="Pfam" id="PF02870">
    <property type="entry name" value="Methyltransf_1N"/>
    <property type="match status" value="1"/>
</dbReference>
<dbReference type="Gene3D" id="3.30.160.70">
    <property type="entry name" value="Methylated DNA-protein cysteine methyltransferase domain"/>
    <property type="match status" value="1"/>
</dbReference>
<comment type="miscellaneous">
    <text evidence="8">This enzyme catalyzes only one turnover and therefore is not strictly catalytic. According to one definition, an enzyme is a biocatalyst that acts repeatedly and over many reaction cycles.</text>
</comment>
<reference evidence="12" key="1">
    <citation type="journal article" date="2019" name="Int. J. Syst. Evol. Microbiol.">
        <title>The Global Catalogue of Microorganisms (GCM) 10K type strain sequencing project: providing services to taxonomists for standard genome sequencing and annotation.</title>
        <authorList>
            <consortium name="The Broad Institute Genomics Platform"/>
            <consortium name="The Broad Institute Genome Sequencing Center for Infectious Disease"/>
            <person name="Wu L."/>
            <person name="Ma J."/>
        </authorList>
    </citation>
    <scope>NUCLEOTIDE SEQUENCE [LARGE SCALE GENOMIC DNA]</scope>
    <source>
        <strain evidence="12">KACC 11904</strain>
    </source>
</reference>
<dbReference type="GO" id="GO:0032259">
    <property type="term" value="P:methylation"/>
    <property type="evidence" value="ECO:0007669"/>
    <property type="project" value="UniProtKB-KW"/>
</dbReference>
<proteinExistence type="inferred from homology"/>
<feature type="active site" description="Nucleophile; methyl group acceptor" evidence="8">
    <location>
        <position position="145"/>
    </location>
</feature>
<keyword evidence="12" id="KW-1185">Reference proteome</keyword>
<comment type="function">
    <text evidence="8">Involved in the cellular defense against the biological effects of O6-methylguanine (O6-MeG) and O4-methylthymine (O4-MeT) in DNA. Repairs the methylated nucleobase in DNA by stoichiometrically transferring the methyl group to a cysteine residue in the enzyme. This is a suicide reaction: the enzyme is irreversibly inactivated.</text>
</comment>
<dbReference type="InterPro" id="IPR023546">
    <property type="entry name" value="MGMT"/>
</dbReference>
<dbReference type="EC" id="2.1.1.63" evidence="8"/>
<comment type="subcellular location">
    <subcellularLocation>
        <location evidence="8">Cytoplasm</location>
    </subcellularLocation>
</comment>
<evidence type="ECO:0000313" key="12">
    <source>
        <dbReference type="Proteomes" id="UP001596044"/>
    </source>
</evidence>
<dbReference type="SUPFAM" id="SSF46767">
    <property type="entry name" value="Methylated DNA-protein cysteine methyltransferase, C-terminal domain"/>
    <property type="match status" value="1"/>
</dbReference>
<keyword evidence="3 8" id="KW-0489">Methyltransferase</keyword>
<keyword evidence="5 8" id="KW-0227">DNA damage</keyword>
<dbReference type="SUPFAM" id="SSF53155">
    <property type="entry name" value="Methylated DNA-protein cysteine methyltransferase domain"/>
    <property type="match status" value="1"/>
</dbReference>
<dbReference type="GO" id="GO:0003908">
    <property type="term" value="F:methylated-DNA-[protein]-cysteine S-methyltransferase activity"/>
    <property type="evidence" value="ECO:0007669"/>
    <property type="project" value="UniProtKB-EC"/>
</dbReference>
<comment type="catalytic activity">
    <reaction evidence="7 8">
        <text>a 6-O-methyl-2'-deoxyguanosine in DNA + L-cysteinyl-[protein] = S-methyl-L-cysteinyl-[protein] + a 2'-deoxyguanosine in DNA</text>
        <dbReference type="Rhea" id="RHEA:24000"/>
        <dbReference type="Rhea" id="RHEA-COMP:10131"/>
        <dbReference type="Rhea" id="RHEA-COMP:10132"/>
        <dbReference type="Rhea" id="RHEA-COMP:11367"/>
        <dbReference type="Rhea" id="RHEA-COMP:11368"/>
        <dbReference type="ChEBI" id="CHEBI:29950"/>
        <dbReference type="ChEBI" id="CHEBI:82612"/>
        <dbReference type="ChEBI" id="CHEBI:85445"/>
        <dbReference type="ChEBI" id="CHEBI:85448"/>
        <dbReference type="EC" id="2.1.1.63"/>
    </reaction>
</comment>
<evidence type="ECO:0000259" key="9">
    <source>
        <dbReference type="Pfam" id="PF01035"/>
    </source>
</evidence>
<feature type="domain" description="Methylated-DNA-[protein]-cysteine S-methyltransferase DNA binding" evidence="9">
    <location>
        <begin position="94"/>
        <end position="174"/>
    </location>
</feature>
<organism evidence="11 12">
    <name type="scientific">Paenibacillus aestuarii</name>
    <dbReference type="NCBI Taxonomy" id="516965"/>
    <lineage>
        <taxon>Bacteria</taxon>
        <taxon>Bacillati</taxon>
        <taxon>Bacillota</taxon>
        <taxon>Bacilli</taxon>
        <taxon>Bacillales</taxon>
        <taxon>Paenibacillaceae</taxon>
        <taxon>Paenibacillus</taxon>
    </lineage>
</organism>
<feature type="domain" description="Methylguanine DNA methyltransferase ribonuclease-like" evidence="10">
    <location>
        <begin position="10"/>
        <end position="90"/>
    </location>
</feature>
<dbReference type="InterPro" id="IPR014048">
    <property type="entry name" value="MethylDNA_cys_MeTrfase_DNA-bd"/>
</dbReference>
<dbReference type="CDD" id="cd06445">
    <property type="entry name" value="ATase"/>
    <property type="match status" value="1"/>
</dbReference>
<evidence type="ECO:0000256" key="4">
    <source>
        <dbReference type="ARBA" id="ARBA00022679"/>
    </source>
</evidence>
<keyword evidence="4 8" id="KW-0808">Transferase</keyword>
<dbReference type="InterPro" id="IPR036217">
    <property type="entry name" value="MethylDNA_cys_MeTrfase_DNAb"/>
</dbReference>
<dbReference type="PROSITE" id="PS00374">
    <property type="entry name" value="MGMT"/>
    <property type="match status" value="1"/>
</dbReference>
<keyword evidence="2 8" id="KW-0963">Cytoplasm</keyword>
<evidence type="ECO:0000256" key="3">
    <source>
        <dbReference type="ARBA" id="ARBA00022603"/>
    </source>
</evidence>
<evidence type="ECO:0000256" key="2">
    <source>
        <dbReference type="ARBA" id="ARBA00022490"/>
    </source>
</evidence>
<evidence type="ECO:0000259" key="10">
    <source>
        <dbReference type="Pfam" id="PF02870"/>
    </source>
</evidence>
<dbReference type="Proteomes" id="UP001596044">
    <property type="component" value="Unassembled WGS sequence"/>
</dbReference>
<dbReference type="HAMAP" id="MF_00772">
    <property type="entry name" value="OGT"/>
    <property type="match status" value="1"/>
</dbReference>